<name>F8FER0_PAEMK</name>
<gene>
    <name evidence="2" type="ordered locus">KNP414_06859</name>
</gene>
<dbReference type="PATRIC" id="fig|1036673.3.peg.6401"/>
<dbReference type="CDD" id="cd06661">
    <property type="entry name" value="GGCT_like"/>
    <property type="match status" value="1"/>
</dbReference>
<dbReference type="EMBL" id="CP002869">
    <property type="protein sequence ID" value="AEI45377.1"/>
    <property type="molecule type" value="Genomic_DNA"/>
</dbReference>
<dbReference type="AlphaFoldDB" id="F8FER0"/>
<dbReference type="InterPro" id="IPR036568">
    <property type="entry name" value="GGCT-like_sf"/>
</dbReference>
<reference evidence="2 3" key="2">
    <citation type="journal article" date="2013" name="Genome Announc.">
        <title>Genome Sequence of Growth-Improving Paenibacillus mucilaginosus Strain KNP414.</title>
        <authorList>
            <person name="Lu J.J."/>
            <person name="Wang J.F."/>
            <person name="Hu X.F."/>
        </authorList>
    </citation>
    <scope>NUCLEOTIDE SEQUENCE [LARGE SCALE GENOMIC DNA]</scope>
    <source>
        <strain evidence="2 3">KNP414</strain>
    </source>
</reference>
<dbReference type="Pfam" id="PF06094">
    <property type="entry name" value="GGACT"/>
    <property type="match status" value="1"/>
</dbReference>
<dbReference type="Gene3D" id="3.10.490.10">
    <property type="entry name" value="Gamma-glutamyl cyclotransferase-like"/>
    <property type="match status" value="1"/>
</dbReference>
<evidence type="ECO:0000313" key="3">
    <source>
        <dbReference type="Proteomes" id="UP000006620"/>
    </source>
</evidence>
<proteinExistence type="predicted"/>
<evidence type="ECO:0000313" key="2">
    <source>
        <dbReference type="EMBL" id="AEI45377.1"/>
    </source>
</evidence>
<dbReference type="RefSeq" id="WP_013920521.1">
    <property type="nucleotide sequence ID" value="NC_015690.1"/>
</dbReference>
<dbReference type="HOGENOM" id="CLU_083466_2_3_9"/>
<sequence length="135" mass="15145">MIRVFVYGTLLQGESNHGIVAPYLLSVRPGAVRGTLYDAGSYPALVLSGEAVSAPLVEGEWLVVEPEGLQAMDELEEYYGPGADNDYDRVWIRDALREEREGWVYVWRHSRGCPPLSSCSWRRHLRGKEAGEAQH</sequence>
<dbReference type="InterPro" id="IPR009288">
    <property type="entry name" value="AIG2-like_dom"/>
</dbReference>
<dbReference type="InterPro" id="IPR013024">
    <property type="entry name" value="GGCT-like"/>
</dbReference>
<dbReference type="KEGG" id="pms:KNP414_06859"/>
<dbReference type="SUPFAM" id="SSF110857">
    <property type="entry name" value="Gamma-glutamyl cyclotransferase-like"/>
    <property type="match status" value="1"/>
</dbReference>
<protein>
    <submittedName>
        <fullName evidence="2">AIG2 family protein</fullName>
    </submittedName>
</protein>
<evidence type="ECO:0000259" key="1">
    <source>
        <dbReference type="Pfam" id="PF06094"/>
    </source>
</evidence>
<reference evidence="3" key="1">
    <citation type="submission" date="2011-06" db="EMBL/GenBank/DDBJ databases">
        <title>Complete genome sequence of Paenibacillus mucilaginosus KNP414.</title>
        <authorList>
            <person name="Wang J."/>
            <person name="Hu S."/>
            <person name="Hu X."/>
            <person name="Zhang B."/>
            <person name="Dong D."/>
            <person name="Zhang S."/>
            <person name="Zhao K."/>
            <person name="Wu D."/>
        </authorList>
    </citation>
    <scope>NUCLEOTIDE SEQUENCE [LARGE SCALE GENOMIC DNA]</scope>
    <source>
        <strain evidence="3">KNP414</strain>
    </source>
</reference>
<feature type="domain" description="Gamma-glutamylcyclotransferase AIG2-like" evidence="1">
    <location>
        <begin position="4"/>
        <end position="123"/>
    </location>
</feature>
<dbReference type="Proteomes" id="UP000006620">
    <property type="component" value="Chromosome"/>
</dbReference>
<accession>F8FER0</accession>
<organism evidence="2 3">
    <name type="scientific">Paenibacillus mucilaginosus (strain KNP414)</name>
    <dbReference type="NCBI Taxonomy" id="1036673"/>
    <lineage>
        <taxon>Bacteria</taxon>
        <taxon>Bacillati</taxon>
        <taxon>Bacillota</taxon>
        <taxon>Bacilli</taxon>
        <taxon>Bacillales</taxon>
        <taxon>Paenibacillaceae</taxon>
        <taxon>Paenibacillus</taxon>
    </lineage>
</organism>